<evidence type="ECO:0000313" key="10">
    <source>
        <dbReference type="EMBL" id="MCZ8373170.1"/>
    </source>
</evidence>
<comment type="caution">
    <text evidence="10">The sequence shown here is derived from an EMBL/GenBank/DDBJ whole genome shotgun (WGS) entry which is preliminary data.</text>
</comment>
<dbReference type="EMBL" id="JAPZVM010000009">
    <property type="protein sequence ID" value="MCZ8373170.1"/>
    <property type="molecule type" value="Genomic_DNA"/>
</dbReference>
<dbReference type="Pfam" id="PF04024">
    <property type="entry name" value="PspC"/>
    <property type="match status" value="1"/>
</dbReference>
<keyword evidence="4 7" id="KW-1133">Transmembrane helix</keyword>
<organism evidence="10 11">
    <name type="scientific">Phocaeicola acetigenes</name>
    <dbReference type="NCBI Taxonomy" id="3016083"/>
    <lineage>
        <taxon>Bacteria</taxon>
        <taxon>Pseudomonadati</taxon>
        <taxon>Bacteroidota</taxon>
        <taxon>Bacteroidia</taxon>
        <taxon>Bacteroidales</taxon>
        <taxon>Bacteroidaceae</taxon>
        <taxon>Phocaeicola</taxon>
    </lineage>
</organism>
<dbReference type="InterPro" id="IPR052027">
    <property type="entry name" value="PspC"/>
</dbReference>
<feature type="transmembrane region" description="Helical" evidence="7">
    <location>
        <begin position="316"/>
        <end position="338"/>
    </location>
</feature>
<feature type="region of interest" description="Disordered" evidence="6">
    <location>
        <begin position="80"/>
        <end position="106"/>
    </location>
</feature>
<feature type="transmembrane region" description="Helical" evidence="7">
    <location>
        <begin position="278"/>
        <end position="304"/>
    </location>
</feature>
<evidence type="ECO:0000313" key="11">
    <source>
        <dbReference type="Proteomes" id="UP001141933"/>
    </source>
</evidence>
<evidence type="ECO:0000256" key="4">
    <source>
        <dbReference type="ARBA" id="ARBA00022989"/>
    </source>
</evidence>
<reference evidence="10" key="1">
    <citation type="submission" date="2022-12" db="EMBL/GenBank/DDBJ databases">
        <title>Phocaeicola acetigenes sp. nov., isolated feces from a healthy human.</title>
        <authorList>
            <person name="Do H."/>
            <person name="Ha Y.B."/>
            <person name="Kim J.-S."/>
            <person name="Suh M.K."/>
            <person name="Kim H.S."/>
            <person name="Lee J.-S."/>
        </authorList>
    </citation>
    <scope>NUCLEOTIDE SEQUENCE</scope>
    <source>
        <strain evidence="10">KGMB11183</strain>
    </source>
</reference>
<evidence type="ECO:0000256" key="5">
    <source>
        <dbReference type="ARBA" id="ARBA00023136"/>
    </source>
</evidence>
<evidence type="ECO:0000256" key="2">
    <source>
        <dbReference type="ARBA" id="ARBA00022475"/>
    </source>
</evidence>
<feature type="domain" description="PspC-related transmembrane region" evidence="9">
    <location>
        <begin position="205"/>
        <end position="338"/>
    </location>
</feature>
<dbReference type="PANTHER" id="PTHR33885">
    <property type="entry name" value="PHAGE SHOCK PROTEIN C"/>
    <property type="match status" value="1"/>
</dbReference>
<evidence type="ECO:0000259" key="8">
    <source>
        <dbReference type="Pfam" id="PF04024"/>
    </source>
</evidence>
<evidence type="ECO:0000256" key="1">
    <source>
        <dbReference type="ARBA" id="ARBA00004162"/>
    </source>
</evidence>
<sequence length="348" mass="38807">MKKTLTVNLGGTVYHIDEDAYKLLDNYLNNLRYHFRKEEGAEEMVRDIEIRIAEIFNEYIRSGQQVITLENVEEVIARMGKPEDWETGESETSSTASAPHTPKEEIKRKLFRNPDDRILGGVLSGLSDYFGMDVTWVRLGVLFLGFFFNFLIVAYLIAWIVIPAAHTATEKLQMKGQPINVENIGKTVTDGFEKVNHYVQSEKPRSVLAQLGNAIVQIAGFVIKFLLVVLAICCAPVLLAGFVVLFAMLMVATGLIASIPAAFYYISPEINWELINSVPAASVGFALCGLFAVGIPMVGLLQVIMQSFHVWRPMSTVTKVVLIVLWILAVLLGGVFFLNLPYIPMMEL</sequence>
<keyword evidence="2" id="KW-1003">Cell membrane</keyword>
<feature type="domain" description="Phage shock protein PspC N-terminal" evidence="8">
    <location>
        <begin position="108"/>
        <end position="164"/>
    </location>
</feature>
<keyword evidence="11" id="KW-1185">Reference proteome</keyword>
<accession>A0ABT4PJD1</accession>
<dbReference type="InterPro" id="IPR007168">
    <property type="entry name" value="Phageshock_PspC_N"/>
</dbReference>
<feature type="transmembrane region" description="Helical" evidence="7">
    <location>
        <begin position="139"/>
        <end position="162"/>
    </location>
</feature>
<evidence type="ECO:0000256" key="7">
    <source>
        <dbReference type="SAM" id="Phobius"/>
    </source>
</evidence>
<evidence type="ECO:0000259" key="9">
    <source>
        <dbReference type="Pfam" id="PF22571"/>
    </source>
</evidence>
<dbReference type="InterPro" id="IPR054321">
    <property type="entry name" value="PspC-rel_TM"/>
</dbReference>
<keyword evidence="5 7" id="KW-0472">Membrane</keyword>
<dbReference type="Pfam" id="PF22571">
    <property type="entry name" value="LiaI-LiaF-TM_PspC"/>
    <property type="match status" value="1"/>
</dbReference>
<feature type="transmembrane region" description="Helical" evidence="7">
    <location>
        <begin position="242"/>
        <end position="266"/>
    </location>
</feature>
<dbReference type="PANTHER" id="PTHR33885:SF3">
    <property type="entry name" value="PHAGE SHOCK PROTEIN C"/>
    <property type="match status" value="1"/>
</dbReference>
<keyword evidence="3 7" id="KW-0812">Transmembrane</keyword>
<dbReference type="Proteomes" id="UP001141933">
    <property type="component" value="Unassembled WGS sequence"/>
</dbReference>
<comment type="subcellular location">
    <subcellularLocation>
        <location evidence="1">Cell membrane</location>
        <topology evidence="1">Single-pass membrane protein</topology>
    </subcellularLocation>
</comment>
<protein>
    <submittedName>
        <fullName evidence="10">PspC domain-containing protein</fullName>
    </submittedName>
</protein>
<evidence type="ECO:0000256" key="3">
    <source>
        <dbReference type="ARBA" id="ARBA00022692"/>
    </source>
</evidence>
<evidence type="ECO:0000256" key="6">
    <source>
        <dbReference type="SAM" id="MobiDB-lite"/>
    </source>
</evidence>
<feature type="transmembrane region" description="Helical" evidence="7">
    <location>
        <begin position="214"/>
        <end position="235"/>
    </location>
</feature>
<name>A0ABT4PJD1_9BACT</name>
<gene>
    <name evidence="10" type="ORF">O6P32_10710</name>
</gene>
<dbReference type="RefSeq" id="WP_178265595.1">
    <property type="nucleotide sequence ID" value="NZ_JAPZVM010000009.1"/>
</dbReference>
<proteinExistence type="predicted"/>